<protein>
    <submittedName>
        <fullName evidence="1">Uncharacterized protein</fullName>
    </submittedName>
</protein>
<name>A0A814F688_9BILA</name>
<accession>A0A814F688</accession>
<organism evidence="1 2">
    <name type="scientific">Brachionus calyciflorus</name>
    <dbReference type="NCBI Taxonomy" id="104777"/>
    <lineage>
        <taxon>Eukaryota</taxon>
        <taxon>Metazoa</taxon>
        <taxon>Spiralia</taxon>
        <taxon>Gnathifera</taxon>
        <taxon>Rotifera</taxon>
        <taxon>Eurotatoria</taxon>
        <taxon>Monogononta</taxon>
        <taxon>Pseudotrocha</taxon>
        <taxon>Ploima</taxon>
        <taxon>Brachionidae</taxon>
        <taxon>Brachionus</taxon>
    </lineage>
</organism>
<dbReference type="Proteomes" id="UP000663879">
    <property type="component" value="Unassembled WGS sequence"/>
</dbReference>
<proteinExistence type="predicted"/>
<gene>
    <name evidence="1" type="ORF">OXX778_LOCUS15297</name>
</gene>
<keyword evidence="2" id="KW-1185">Reference proteome</keyword>
<sequence>MNQILNSGICDVLCLNEAKLDDQVPSSMFNHHNYNMYRRDRNRNGGGILSSPGISEVPIKVIKACKPKIVPFIIKLLNGCIAQGTINKNGNVR</sequence>
<dbReference type="AlphaFoldDB" id="A0A814F688"/>
<dbReference type="EMBL" id="CAJNOC010003344">
    <property type="protein sequence ID" value="CAF0978542.1"/>
    <property type="molecule type" value="Genomic_DNA"/>
</dbReference>
<comment type="caution">
    <text evidence="1">The sequence shown here is derived from an EMBL/GenBank/DDBJ whole genome shotgun (WGS) entry which is preliminary data.</text>
</comment>
<evidence type="ECO:0000313" key="1">
    <source>
        <dbReference type="EMBL" id="CAF0978542.1"/>
    </source>
</evidence>
<dbReference type="OrthoDB" id="445826at2759"/>
<reference evidence="1" key="1">
    <citation type="submission" date="2021-02" db="EMBL/GenBank/DDBJ databases">
        <authorList>
            <person name="Nowell W R."/>
        </authorList>
    </citation>
    <scope>NUCLEOTIDE SEQUENCE</scope>
    <source>
        <strain evidence="1">Ploen Becks lab</strain>
    </source>
</reference>
<evidence type="ECO:0000313" key="2">
    <source>
        <dbReference type="Proteomes" id="UP000663879"/>
    </source>
</evidence>